<evidence type="ECO:0000313" key="7">
    <source>
        <dbReference type="EMBL" id="KXB82080.1"/>
    </source>
</evidence>
<evidence type="ECO:0000256" key="4">
    <source>
        <dbReference type="ARBA" id="ARBA00023163"/>
    </source>
</evidence>
<evidence type="ECO:0000313" key="8">
    <source>
        <dbReference type="Proteomes" id="UP000070572"/>
    </source>
</evidence>
<dbReference type="InterPro" id="IPR014284">
    <property type="entry name" value="RNA_pol_sigma-70_dom"/>
</dbReference>
<dbReference type="AlphaFoldDB" id="A0AB34X437"/>
<evidence type="ECO:0000259" key="5">
    <source>
        <dbReference type="Pfam" id="PF04542"/>
    </source>
</evidence>
<name>A0AB34X437_9ACTO</name>
<organism evidence="7 8">
    <name type="scientific">Varibaculum cambriense</name>
    <dbReference type="NCBI Taxonomy" id="184870"/>
    <lineage>
        <taxon>Bacteria</taxon>
        <taxon>Bacillati</taxon>
        <taxon>Actinomycetota</taxon>
        <taxon>Actinomycetes</taxon>
        <taxon>Actinomycetales</taxon>
        <taxon>Actinomycetaceae</taxon>
        <taxon>Varibaculum</taxon>
    </lineage>
</organism>
<gene>
    <name evidence="7" type="ORF">HMPREF1862_00144</name>
</gene>
<keyword evidence="3" id="KW-0731">Sigma factor</keyword>
<dbReference type="Gene3D" id="1.10.1740.10">
    <property type="match status" value="1"/>
</dbReference>
<dbReference type="InterPro" id="IPR039425">
    <property type="entry name" value="RNA_pol_sigma-70-like"/>
</dbReference>
<dbReference type="Proteomes" id="UP000070572">
    <property type="component" value="Unassembled WGS sequence"/>
</dbReference>
<dbReference type="InterPro" id="IPR036388">
    <property type="entry name" value="WH-like_DNA-bd_sf"/>
</dbReference>
<dbReference type="Pfam" id="PF04542">
    <property type="entry name" value="Sigma70_r2"/>
    <property type="match status" value="1"/>
</dbReference>
<dbReference type="NCBIfam" id="TIGR02947">
    <property type="entry name" value="SigH_actino"/>
    <property type="match status" value="1"/>
</dbReference>
<dbReference type="PANTHER" id="PTHR43133:SF59">
    <property type="entry name" value="ECF RNA POLYMERASE SIGMA FACTOR SIGR"/>
    <property type="match status" value="1"/>
</dbReference>
<dbReference type="InterPro" id="IPR014293">
    <property type="entry name" value="RNA_pol_sigma70_actinobac"/>
</dbReference>
<dbReference type="GO" id="GO:0016987">
    <property type="term" value="F:sigma factor activity"/>
    <property type="evidence" value="ECO:0007669"/>
    <property type="project" value="UniProtKB-KW"/>
</dbReference>
<dbReference type="NCBIfam" id="TIGR02937">
    <property type="entry name" value="sigma70-ECF"/>
    <property type="match status" value="1"/>
</dbReference>
<dbReference type="InterPro" id="IPR013324">
    <property type="entry name" value="RNA_pol_sigma_r3/r4-like"/>
</dbReference>
<keyword evidence="4" id="KW-0804">Transcription</keyword>
<dbReference type="InterPro" id="IPR013325">
    <property type="entry name" value="RNA_pol_sigma_r2"/>
</dbReference>
<evidence type="ECO:0000256" key="2">
    <source>
        <dbReference type="ARBA" id="ARBA00023015"/>
    </source>
</evidence>
<evidence type="ECO:0000259" key="6">
    <source>
        <dbReference type="Pfam" id="PF08281"/>
    </source>
</evidence>
<dbReference type="GO" id="GO:0006352">
    <property type="term" value="P:DNA-templated transcription initiation"/>
    <property type="evidence" value="ECO:0007669"/>
    <property type="project" value="InterPro"/>
</dbReference>
<protein>
    <submittedName>
        <fullName evidence="7">RNA polymerase sigma-70 factor</fullName>
    </submittedName>
</protein>
<dbReference type="Pfam" id="PF08281">
    <property type="entry name" value="Sigma70_r4_2"/>
    <property type="match status" value="1"/>
</dbReference>
<evidence type="ECO:0000256" key="1">
    <source>
        <dbReference type="ARBA" id="ARBA00010641"/>
    </source>
</evidence>
<dbReference type="PANTHER" id="PTHR43133">
    <property type="entry name" value="RNA POLYMERASE ECF-TYPE SIGMA FACTO"/>
    <property type="match status" value="1"/>
</dbReference>
<dbReference type="InterPro" id="IPR007627">
    <property type="entry name" value="RNA_pol_sigma70_r2"/>
</dbReference>
<dbReference type="SUPFAM" id="SSF88946">
    <property type="entry name" value="Sigma2 domain of RNA polymerase sigma factors"/>
    <property type="match status" value="1"/>
</dbReference>
<proteinExistence type="inferred from homology"/>
<feature type="domain" description="RNA polymerase sigma factor 70 region 4 type 2" evidence="6">
    <location>
        <begin position="168"/>
        <end position="219"/>
    </location>
</feature>
<dbReference type="GO" id="GO:0003677">
    <property type="term" value="F:DNA binding"/>
    <property type="evidence" value="ECO:0007669"/>
    <property type="project" value="InterPro"/>
</dbReference>
<accession>A0AB34X437</accession>
<sequence>MELMETEILETNRAGTAELPKKVDSERGQLLAGENGEEALPAALAAGDNNVPLSERFSKEALPLLDQLYAGALRLTRKPADAEDLVQDTYMQAFRKFHQYQPGTNLKAWMYRIMTNTFLNQYRLKTRRPQEQGSGEITDQEQVAHSLHQGEGMPSAETTALERLPNETIQAAFDKLSDEHRAVVYLADVEQFSYKEISQILGIPLGTVMSRLHRGRSQLRDELSEYAREYGIGVK</sequence>
<comment type="caution">
    <text evidence="7">The sequence shown here is derived from an EMBL/GenBank/DDBJ whole genome shotgun (WGS) entry which is preliminary data.</text>
</comment>
<dbReference type="InterPro" id="IPR013249">
    <property type="entry name" value="RNA_pol_sigma70_r4_t2"/>
</dbReference>
<dbReference type="EMBL" id="LSDN01000003">
    <property type="protein sequence ID" value="KXB82080.1"/>
    <property type="molecule type" value="Genomic_DNA"/>
</dbReference>
<reference evidence="7 8" key="1">
    <citation type="submission" date="2016-01" db="EMBL/GenBank/DDBJ databases">
        <authorList>
            <person name="Mitreva M."/>
            <person name="Pepin K.H."/>
            <person name="Mihindukulasuriya K.A."/>
            <person name="Fulton R."/>
            <person name="Fronick C."/>
            <person name="O'Laughlin M."/>
            <person name="Miner T."/>
            <person name="Herter B."/>
            <person name="Rosa B.A."/>
            <person name="Cordes M."/>
            <person name="Tomlinson C."/>
            <person name="Wollam A."/>
            <person name="Palsikar V.B."/>
            <person name="Mardis E.R."/>
            <person name="Wilson R.K."/>
        </authorList>
    </citation>
    <scope>NUCLEOTIDE SEQUENCE [LARGE SCALE GENOMIC DNA]</scope>
    <source>
        <strain evidence="7 8">DNF00696</strain>
    </source>
</reference>
<dbReference type="Gene3D" id="1.10.10.10">
    <property type="entry name" value="Winged helix-like DNA-binding domain superfamily/Winged helix DNA-binding domain"/>
    <property type="match status" value="1"/>
</dbReference>
<feature type="domain" description="RNA polymerase sigma-70 region 2" evidence="5">
    <location>
        <begin position="65"/>
        <end position="127"/>
    </location>
</feature>
<evidence type="ECO:0000256" key="3">
    <source>
        <dbReference type="ARBA" id="ARBA00023082"/>
    </source>
</evidence>
<comment type="similarity">
    <text evidence="1">Belongs to the sigma-70 factor family. ECF subfamily.</text>
</comment>
<dbReference type="CDD" id="cd06171">
    <property type="entry name" value="Sigma70_r4"/>
    <property type="match status" value="1"/>
</dbReference>
<keyword evidence="2" id="KW-0805">Transcription regulation</keyword>
<dbReference type="SUPFAM" id="SSF88659">
    <property type="entry name" value="Sigma3 and sigma4 domains of RNA polymerase sigma factors"/>
    <property type="match status" value="1"/>
</dbReference>